<dbReference type="EMBL" id="JACHGY010000001">
    <property type="protein sequence ID" value="MBB6430997.1"/>
    <property type="molecule type" value="Genomic_DNA"/>
</dbReference>
<dbReference type="RefSeq" id="WP_184678496.1">
    <property type="nucleotide sequence ID" value="NZ_JACHGY010000001.1"/>
</dbReference>
<gene>
    <name evidence="1" type="ORF">HNQ40_002803</name>
</gene>
<dbReference type="Proteomes" id="UP000541810">
    <property type="component" value="Unassembled WGS sequence"/>
</dbReference>
<sequence>MVQGCAFRDLNRDQKEIDRAGWVKLRVEGERFADHPVYAALVREPGDSMMAVTVETYGVMPGSQQIELRAPEGNYLVVAFQDVNENKKYDESEPFAAYGQPEPIELWAGRVIEDLTLSLDVAVMPDLWTPKALQERGVEVSERLANFGKLITLDDPRFEREVARTGMWQPAHFIHGNNAGMYVLEEYDPAKKPVVFVHGIGGSPRHFTTIIEQMDRERFQPWVFYYPSAMRLQELGDYLQVCLDRMRAEHGYKNVAIVSHSMGGLVSWAGVRAHLKQSPTPYIDFFVTIHSPLGGMSSAAAGVDHAPVVMNCWIDLDPRSEFIATVYEEPLPASIPYHLFYGVVEGQEVSLPVPKDTLDAELAKVDPSAFNDETVSLDSQLQRSAVAQTTSLHSNYATHMGTLRDPQTIETLNGLLAEYADNRPAE</sequence>
<dbReference type="Gene3D" id="3.40.50.1820">
    <property type="entry name" value="alpha/beta hydrolase"/>
    <property type="match status" value="1"/>
</dbReference>
<protein>
    <submittedName>
        <fullName evidence="1">Pimeloyl-ACP methyl ester carboxylesterase</fullName>
    </submittedName>
</protein>
<dbReference type="SUPFAM" id="SSF53474">
    <property type="entry name" value="alpha/beta-Hydrolases"/>
    <property type="match status" value="1"/>
</dbReference>
<organism evidence="1 2">
    <name type="scientific">Algisphaera agarilytica</name>
    <dbReference type="NCBI Taxonomy" id="1385975"/>
    <lineage>
        <taxon>Bacteria</taxon>
        <taxon>Pseudomonadati</taxon>
        <taxon>Planctomycetota</taxon>
        <taxon>Phycisphaerae</taxon>
        <taxon>Phycisphaerales</taxon>
        <taxon>Phycisphaeraceae</taxon>
        <taxon>Algisphaera</taxon>
    </lineage>
</organism>
<keyword evidence="2" id="KW-1185">Reference proteome</keyword>
<evidence type="ECO:0000313" key="2">
    <source>
        <dbReference type="Proteomes" id="UP000541810"/>
    </source>
</evidence>
<dbReference type="AlphaFoldDB" id="A0A7X0LLH0"/>
<evidence type="ECO:0000313" key="1">
    <source>
        <dbReference type="EMBL" id="MBB6430997.1"/>
    </source>
</evidence>
<reference evidence="1 2" key="1">
    <citation type="submission" date="2020-08" db="EMBL/GenBank/DDBJ databases">
        <title>Genomic Encyclopedia of Type Strains, Phase IV (KMG-IV): sequencing the most valuable type-strain genomes for metagenomic binning, comparative biology and taxonomic classification.</title>
        <authorList>
            <person name="Goeker M."/>
        </authorList>
    </citation>
    <scope>NUCLEOTIDE SEQUENCE [LARGE SCALE GENOMIC DNA]</scope>
    <source>
        <strain evidence="1 2">DSM 103725</strain>
    </source>
</reference>
<comment type="caution">
    <text evidence="1">The sequence shown here is derived from an EMBL/GenBank/DDBJ whole genome shotgun (WGS) entry which is preliminary data.</text>
</comment>
<dbReference type="InterPro" id="IPR029058">
    <property type="entry name" value="AB_hydrolase_fold"/>
</dbReference>
<proteinExistence type="predicted"/>
<name>A0A7X0LLH0_9BACT</name>
<accession>A0A7X0LLH0</accession>